<name>A0A067M2Y6_BOTB1</name>
<dbReference type="AlphaFoldDB" id="A0A067M2Y6"/>
<keyword evidence="2" id="KW-1185">Reference proteome</keyword>
<evidence type="ECO:0000313" key="1">
    <source>
        <dbReference type="EMBL" id="KDQ09904.1"/>
    </source>
</evidence>
<sequence length="514" mass="57239">MREEDINRISLGPLGEALHFLSDHILGYSAVAHIRSEIARLLEPSCIAEHADRQHVFPSSSTVAQYARAKSDLDHSKLKLQTLNETSHRYLATMDETRVSIDEANHELIVARTRLFLLEAFVKKEMDQTLRVDALKQRVTALRASGGTYDNASNAKLSSAALSSILQQIEKHFSTQPLNFTEPGNSAIGVTTTIGKHLDAIEAGALLKKLSTFLRSLESKLLTLGAEAEQRTPTKQSGITNILASLHAYHIRLQNHEQTPRATTSTSESRLLRALSHSLKLPVSHPEVIRARDKLLASARTKARRKIREDLNFSPSQSSPDSTVLEEKALGVQEKRRETQMQIDTFNSYLISSTRLAQSTPLLAKMSIHPIRAVLKARGSELQGYVESRARLIGSQVHLPHNEDDFGKEVSRIMKLPRGLTDRGILDKASAMCDHIHRMQNLTKHASIRAAADIDQHDELLQTFLKEQRASEERSQALLSRKIEKVKHGDTLAGDVRAILEERNAILSGKLQGK</sequence>
<dbReference type="EMBL" id="KL198073">
    <property type="protein sequence ID" value="KDQ09904.1"/>
    <property type="molecule type" value="Genomic_DNA"/>
</dbReference>
<proteinExistence type="predicted"/>
<dbReference type="InParanoid" id="A0A067M2Y6"/>
<organism evidence="1 2">
    <name type="scientific">Botryobasidium botryosum (strain FD-172 SS1)</name>
    <dbReference type="NCBI Taxonomy" id="930990"/>
    <lineage>
        <taxon>Eukaryota</taxon>
        <taxon>Fungi</taxon>
        <taxon>Dikarya</taxon>
        <taxon>Basidiomycota</taxon>
        <taxon>Agaricomycotina</taxon>
        <taxon>Agaricomycetes</taxon>
        <taxon>Cantharellales</taxon>
        <taxon>Botryobasidiaceae</taxon>
        <taxon>Botryobasidium</taxon>
    </lineage>
</organism>
<dbReference type="HOGENOM" id="CLU_529945_0_0_1"/>
<dbReference type="OrthoDB" id="3256901at2759"/>
<gene>
    <name evidence="1" type="ORF">BOTBODRAFT_36718</name>
</gene>
<evidence type="ECO:0000313" key="2">
    <source>
        <dbReference type="Proteomes" id="UP000027195"/>
    </source>
</evidence>
<accession>A0A067M2Y6</accession>
<dbReference type="Proteomes" id="UP000027195">
    <property type="component" value="Unassembled WGS sequence"/>
</dbReference>
<protein>
    <submittedName>
        <fullName evidence="1">Uncharacterized protein</fullName>
    </submittedName>
</protein>
<reference evidence="2" key="1">
    <citation type="journal article" date="2014" name="Proc. Natl. Acad. Sci. U.S.A.">
        <title>Extensive sampling of basidiomycete genomes demonstrates inadequacy of the white-rot/brown-rot paradigm for wood decay fungi.</title>
        <authorList>
            <person name="Riley R."/>
            <person name="Salamov A.A."/>
            <person name="Brown D.W."/>
            <person name="Nagy L.G."/>
            <person name="Floudas D."/>
            <person name="Held B.W."/>
            <person name="Levasseur A."/>
            <person name="Lombard V."/>
            <person name="Morin E."/>
            <person name="Otillar R."/>
            <person name="Lindquist E.A."/>
            <person name="Sun H."/>
            <person name="LaButti K.M."/>
            <person name="Schmutz J."/>
            <person name="Jabbour D."/>
            <person name="Luo H."/>
            <person name="Baker S.E."/>
            <person name="Pisabarro A.G."/>
            <person name="Walton J.D."/>
            <person name="Blanchette R.A."/>
            <person name="Henrissat B."/>
            <person name="Martin F."/>
            <person name="Cullen D."/>
            <person name="Hibbett D.S."/>
            <person name="Grigoriev I.V."/>
        </authorList>
    </citation>
    <scope>NUCLEOTIDE SEQUENCE [LARGE SCALE GENOMIC DNA]</scope>
    <source>
        <strain evidence="2">FD-172 SS1</strain>
    </source>
</reference>